<dbReference type="CDD" id="cd16913">
    <property type="entry name" value="YkuD_like"/>
    <property type="match status" value="1"/>
</dbReference>
<evidence type="ECO:0000256" key="8">
    <source>
        <dbReference type="SAM" id="SignalP"/>
    </source>
</evidence>
<dbReference type="PANTHER" id="PTHR30582:SF2">
    <property type="entry name" value="L,D-TRANSPEPTIDASE YCIB-RELATED"/>
    <property type="match status" value="1"/>
</dbReference>
<dbReference type="PROSITE" id="PS52029">
    <property type="entry name" value="LD_TPASE"/>
    <property type="match status" value="1"/>
</dbReference>
<evidence type="ECO:0000256" key="2">
    <source>
        <dbReference type="ARBA" id="ARBA00005992"/>
    </source>
</evidence>
<dbReference type="GO" id="GO:0018104">
    <property type="term" value="P:peptidoglycan-protein cross-linking"/>
    <property type="evidence" value="ECO:0007669"/>
    <property type="project" value="TreeGrafter"/>
</dbReference>
<comment type="similarity">
    <text evidence="2">Belongs to the YkuD family.</text>
</comment>
<dbReference type="InterPro" id="IPR038063">
    <property type="entry name" value="Transpep_catalytic_dom"/>
</dbReference>
<feature type="domain" description="L,D-TPase catalytic" evidence="9">
    <location>
        <begin position="26"/>
        <end position="142"/>
    </location>
</feature>
<accession>A0A2N9AXS9</accession>
<evidence type="ECO:0000256" key="5">
    <source>
        <dbReference type="ARBA" id="ARBA00022984"/>
    </source>
</evidence>
<feature type="active site" description="Proton donor/acceptor" evidence="7">
    <location>
        <position position="98"/>
    </location>
</feature>
<comment type="pathway">
    <text evidence="1 7">Cell wall biogenesis; peptidoglycan biosynthesis.</text>
</comment>
<dbReference type="GO" id="GO:0071972">
    <property type="term" value="F:peptidoglycan L,D-transpeptidase activity"/>
    <property type="evidence" value="ECO:0007669"/>
    <property type="project" value="TreeGrafter"/>
</dbReference>
<dbReference type="UniPathway" id="UPA00219"/>
<sequence length="212" mass="23293">MRSRSLAALSSSLLTAVLSLPAVADVRIRIDQTSQRMSVSVDGQPLYHWPVSTGLQGHRTPNGSFRALRLERVYFSRKYDNAPMPHAVFFTSVGHAIHGTRHVRQLGRAASHGCIRLSPSNAAALFSIIEAEGSGNTRITIVGSDPLVAGNRARDFRTAAHRRRYDYSAVPAGLQIQAEPVHGYYTRVPVGPSYRHPAYVPYEFDPGDDSLE</sequence>
<dbReference type="AlphaFoldDB" id="A0A2N9AXS9"/>
<keyword evidence="4 7" id="KW-0133">Cell shape</keyword>
<evidence type="ECO:0000256" key="6">
    <source>
        <dbReference type="ARBA" id="ARBA00023316"/>
    </source>
</evidence>
<feature type="signal peptide" evidence="8">
    <location>
        <begin position="1"/>
        <end position="24"/>
    </location>
</feature>
<dbReference type="Pfam" id="PF03734">
    <property type="entry name" value="YkuD"/>
    <property type="match status" value="1"/>
</dbReference>
<proteinExistence type="inferred from homology"/>
<keyword evidence="5 7" id="KW-0573">Peptidoglycan synthesis</keyword>
<name>A0A2N9AXS9_METEX</name>
<evidence type="ECO:0000256" key="4">
    <source>
        <dbReference type="ARBA" id="ARBA00022960"/>
    </source>
</evidence>
<evidence type="ECO:0000313" key="10">
    <source>
        <dbReference type="EMBL" id="SOR32131.1"/>
    </source>
</evidence>
<keyword evidence="8" id="KW-0732">Signal</keyword>
<dbReference type="RefSeq" id="WP_082490256.1">
    <property type="nucleotide sequence ID" value="NZ_CP110130.1"/>
</dbReference>
<organism evidence="10 11">
    <name type="scientific">Methylorubrum extorquens</name>
    <name type="common">Methylobacterium dichloromethanicum</name>
    <name type="synonym">Methylobacterium extorquens</name>
    <dbReference type="NCBI Taxonomy" id="408"/>
    <lineage>
        <taxon>Bacteria</taxon>
        <taxon>Pseudomonadati</taxon>
        <taxon>Pseudomonadota</taxon>
        <taxon>Alphaproteobacteria</taxon>
        <taxon>Hyphomicrobiales</taxon>
        <taxon>Methylobacteriaceae</taxon>
        <taxon>Methylorubrum</taxon>
    </lineage>
</organism>
<dbReference type="Gene3D" id="2.40.440.10">
    <property type="entry name" value="L,D-transpeptidase catalytic domain-like"/>
    <property type="match status" value="1"/>
</dbReference>
<keyword evidence="6 7" id="KW-0961">Cell wall biogenesis/degradation</keyword>
<dbReference type="EMBL" id="LT962688">
    <property type="protein sequence ID" value="SOR32131.1"/>
    <property type="molecule type" value="Genomic_DNA"/>
</dbReference>
<dbReference type="InterPro" id="IPR005490">
    <property type="entry name" value="LD_TPept_cat_dom"/>
</dbReference>
<feature type="active site" description="Nucleophile" evidence="7">
    <location>
        <position position="114"/>
    </location>
</feature>
<dbReference type="SUPFAM" id="SSF141523">
    <property type="entry name" value="L,D-transpeptidase catalytic domain-like"/>
    <property type="match status" value="1"/>
</dbReference>
<evidence type="ECO:0000313" key="11">
    <source>
        <dbReference type="Proteomes" id="UP000233769"/>
    </source>
</evidence>
<dbReference type="GO" id="GO:0071555">
    <property type="term" value="P:cell wall organization"/>
    <property type="evidence" value="ECO:0007669"/>
    <property type="project" value="UniProtKB-UniRule"/>
</dbReference>
<feature type="chain" id="PRO_5014789626" evidence="8">
    <location>
        <begin position="25"/>
        <end position="212"/>
    </location>
</feature>
<dbReference type="GO" id="GO:0016740">
    <property type="term" value="F:transferase activity"/>
    <property type="evidence" value="ECO:0007669"/>
    <property type="project" value="UniProtKB-KW"/>
</dbReference>
<dbReference type="GO" id="GO:0008360">
    <property type="term" value="P:regulation of cell shape"/>
    <property type="evidence" value="ECO:0007669"/>
    <property type="project" value="UniProtKB-UniRule"/>
</dbReference>
<dbReference type="InterPro" id="IPR050979">
    <property type="entry name" value="LD-transpeptidase"/>
</dbReference>
<dbReference type="GO" id="GO:0005576">
    <property type="term" value="C:extracellular region"/>
    <property type="evidence" value="ECO:0007669"/>
    <property type="project" value="TreeGrafter"/>
</dbReference>
<protein>
    <submittedName>
        <fullName evidence="10">ErfK/YbiS/YcfS/YnhG family protein</fullName>
    </submittedName>
</protein>
<evidence type="ECO:0000256" key="3">
    <source>
        <dbReference type="ARBA" id="ARBA00022679"/>
    </source>
</evidence>
<dbReference type="PANTHER" id="PTHR30582">
    <property type="entry name" value="L,D-TRANSPEPTIDASE"/>
    <property type="match status" value="1"/>
</dbReference>
<evidence type="ECO:0000256" key="1">
    <source>
        <dbReference type="ARBA" id="ARBA00004752"/>
    </source>
</evidence>
<keyword evidence="3" id="KW-0808">Transferase</keyword>
<evidence type="ECO:0000256" key="7">
    <source>
        <dbReference type="PROSITE-ProRule" id="PRU01373"/>
    </source>
</evidence>
<gene>
    <name evidence="10" type="ORF">TK0001_5565</name>
</gene>
<evidence type="ECO:0000259" key="9">
    <source>
        <dbReference type="PROSITE" id="PS52029"/>
    </source>
</evidence>
<reference evidence="11" key="1">
    <citation type="submission" date="2017-10" db="EMBL/GenBank/DDBJ databases">
        <authorList>
            <person name="Regsiter A."/>
            <person name="William W."/>
        </authorList>
    </citation>
    <scope>NUCLEOTIDE SEQUENCE [LARGE SCALE GENOMIC DNA]</scope>
</reference>
<dbReference type="Proteomes" id="UP000233769">
    <property type="component" value="Chromosome tk0001"/>
</dbReference>